<evidence type="ECO:0000313" key="1">
    <source>
        <dbReference type="EMBL" id="PTQ39429.1"/>
    </source>
</evidence>
<proteinExistence type="predicted"/>
<sequence>MPDDFPRHNAGIKSDCGMFYSGGKSFPVHRQSLTLPALLHAVHFFLVYLHSSSIPASSLNRLNRTVTSSF</sequence>
<keyword evidence="2" id="KW-1185">Reference proteome</keyword>
<dbReference type="EMBL" id="KZ772717">
    <property type="protein sequence ID" value="PTQ39429.1"/>
    <property type="molecule type" value="Genomic_DNA"/>
</dbReference>
<accession>A0A2R6X014</accession>
<dbReference type="Proteomes" id="UP000244005">
    <property type="component" value="Unassembled WGS sequence"/>
</dbReference>
<dbReference type="AlphaFoldDB" id="A0A2R6X014"/>
<name>A0A2R6X014_MARPO</name>
<reference evidence="2" key="1">
    <citation type="journal article" date="2017" name="Cell">
        <title>Insights into land plant evolution garnered from the Marchantia polymorpha genome.</title>
        <authorList>
            <person name="Bowman J.L."/>
            <person name="Kohchi T."/>
            <person name="Yamato K.T."/>
            <person name="Jenkins J."/>
            <person name="Shu S."/>
            <person name="Ishizaki K."/>
            <person name="Yamaoka S."/>
            <person name="Nishihama R."/>
            <person name="Nakamura Y."/>
            <person name="Berger F."/>
            <person name="Adam C."/>
            <person name="Aki S.S."/>
            <person name="Althoff F."/>
            <person name="Araki T."/>
            <person name="Arteaga-Vazquez M.A."/>
            <person name="Balasubrmanian S."/>
            <person name="Barry K."/>
            <person name="Bauer D."/>
            <person name="Boehm C.R."/>
            <person name="Briginshaw L."/>
            <person name="Caballero-Perez J."/>
            <person name="Catarino B."/>
            <person name="Chen F."/>
            <person name="Chiyoda S."/>
            <person name="Chovatia M."/>
            <person name="Davies K.M."/>
            <person name="Delmans M."/>
            <person name="Demura T."/>
            <person name="Dierschke T."/>
            <person name="Dolan L."/>
            <person name="Dorantes-Acosta A.E."/>
            <person name="Eklund D.M."/>
            <person name="Florent S.N."/>
            <person name="Flores-Sandoval E."/>
            <person name="Fujiyama A."/>
            <person name="Fukuzawa H."/>
            <person name="Galik B."/>
            <person name="Grimanelli D."/>
            <person name="Grimwood J."/>
            <person name="Grossniklaus U."/>
            <person name="Hamada T."/>
            <person name="Haseloff J."/>
            <person name="Hetherington A.J."/>
            <person name="Higo A."/>
            <person name="Hirakawa Y."/>
            <person name="Hundley H.N."/>
            <person name="Ikeda Y."/>
            <person name="Inoue K."/>
            <person name="Inoue S.I."/>
            <person name="Ishida S."/>
            <person name="Jia Q."/>
            <person name="Kakita M."/>
            <person name="Kanazawa T."/>
            <person name="Kawai Y."/>
            <person name="Kawashima T."/>
            <person name="Kennedy M."/>
            <person name="Kinose K."/>
            <person name="Kinoshita T."/>
            <person name="Kohara Y."/>
            <person name="Koide E."/>
            <person name="Komatsu K."/>
            <person name="Kopischke S."/>
            <person name="Kubo M."/>
            <person name="Kyozuka J."/>
            <person name="Lagercrantz U."/>
            <person name="Lin S.S."/>
            <person name="Lindquist E."/>
            <person name="Lipzen A.M."/>
            <person name="Lu C.W."/>
            <person name="De Luna E."/>
            <person name="Martienssen R.A."/>
            <person name="Minamino N."/>
            <person name="Mizutani M."/>
            <person name="Mizutani M."/>
            <person name="Mochizuki N."/>
            <person name="Monte I."/>
            <person name="Mosher R."/>
            <person name="Nagasaki H."/>
            <person name="Nakagami H."/>
            <person name="Naramoto S."/>
            <person name="Nishitani K."/>
            <person name="Ohtani M."/>
            <person name="Okamoto T."/>
            <person name="Okumura M."/>
            <person name="Phillips J."/>
            <person name="Pollak B."/>
            <person name="Reinders A."/>
            <person name="Rovekamp M."/>
            <person name="Sano R."/>
            <person name="Sawa S."/>
            <person name="Schmid M.W."/>
            <person name="Shirakawa M."/>
            <person name="Solano R."/>
            <person name="Spunde A."/>
            <person name="Suetsugu N."/>
            <person name="Sugano S."/>
            <person name="Sugiyama A."/>
            <person name="Sun R."/>
            <person name="Suzuki Y."/>
            <person name="Takenaka M."/>
            <person name="Takezawa D."/>
            <person name="Tomogane H."/>
            <person name="Tsuzuki M."/>
            <person name="Ueda T."/>
            <person name="Umeda M."/>
            <person name="Ward J.M."/>
            <person name="Watanabe Y."/>
            <person name="Yazaki K."/>
            <person name="Yokoyama R."/>
            <person name="Yoshitake Y."/>
            <person name="Yotsui I."/>
            <person name="Zachgo S."/>
            <person name="Schmutz J."/>
        </authorList>
    </citation>
    <scope>NUCLEOTIDE SEQUENCE [LARGE SCALE GENOMIC DNA]</scope>
    <source>
        <strain evidence="2">Tak-1</strain>
    </source>
</reference>
<evidence type="ECO:0000313" key="2">
    <source>
        <dbReference type="Proteomes" id="UP000244005"/>
    </source>
</evidence>
<gene>
    <name evidence="1" type="ORF">MARPO_0045s0088</name>
</gene>
<dbReference type="Gramene" id="Mp6g19750.1">
    <property type="protein sequence ID" value="Mp6g19750.1.cds1"/>
    <property type="gene ID" value="Mp6g19750"/>
</dbReference>
<organism evidence="1 2">
    <name type="scientific">Marchantia polymorpha</name>
    <name type="common">Common liverwort</name>
    <name type="synonym">Marchantia aquatica</name>
    <dbReference type="NCBI Taxonomy" id="3197"/>
    <lineage>
        <taxon>Eukaryota</taxon>
        <taxon>Viridiplantae</taxon>
        <taxon>Streptophyta</taxon>
        <taxon>Embryophyta</taxon>
        <taxon>Marchantiophyta</taxon>
        <taxon>Marchantiopsida</taxon>
        <taxon>Marchantiidae</taxon>
        <taxon>Marchantiales</taxon>
        <taxon>Marchantiaceae</taxon>
        <taxon>Marchantia</taxon>
    </lineage>
</organism>
<protein>
    <submittedName>
        <fullName evidence="1">Uncharacterized protein</fullName>
    </submittedName>
</protein>